<dbReference type="AlphaFoldDB" id="A0A915IAK2"/>
<reference evidence="3" key="1">
    <citation type="submission" date="2022-11" db="UniProtKB">
        <authorList>
            <consortium name="WormBaseParasite"/>
        </authorList>
    </citation>
    <scope>IDENTIFICATION</scope>
</reference>
<dbReference type="PROSITE" id="PS00018">
    <property type="entry name" value="EF_HAND_1"/>
    <property type="match status" value="1"/>
</dbReference>
<name>A0A915IAK2_ROMCU</name>
<protein>
    <submittedName>
        <fullName evidence="3">Polyprotein</fullName>
    </submittedName>
</protein>
<proteinExistence type="predicted"/>
<accession>A0A915IAK2</accession>
<dbReference type="Proteomes" id="UP000887565">
    <property type="component" value="Unplaced"/>
</dbReference>
<evidence type="ECO:0000313" key="3">
    <source>
        <dbReference type="WBParaSite" id="nRc.2.0.1.t10902-RA"/>
    </source>
</evidence>
<organism evidence="2 3">
    <name type="scientific">Romanomermis culicivorax</name>
    <name type="common">Nematode worm</name>
    <dbReference type="NCBI Taxonomy" id="13658"/>
    <lineage>
        <taxon>Eukaryota</taxon>
        <taxon>Metazoa</taxon>
        <taxon>Ecdysozoa</taxon>
        <taxon>Nematoda</taxon>
        <taxon>Enoplea</taxon>
        <taxon>Dorylaimia</taxon>
        <taxon>Mermithida</taxon>
        <taxon>Mermithoidea</taxon>
        <taxon>Mermithidae</taxon>
        <taxon>Romanomermis</taxon>
    </lineage>
</organism>
<keyword evidence="2" id="KW-1185">Reference proteome</keyword>
<sequence>MMLKGIKGDDDALKLVFLECHLAGDALTKFENISNSPNPPGTYNHFKLALLASFPIVQDVLFQRQILRDRKQKHREDPAMTPLNIRSVTGHVMSLLDYDSDREVDFHEIKSVPLMREPYPLSEGEVTDDDQACGLISHSARATLGIAGAHAVLDCKGPNDVNDATGPGNGPQMGPNVKSQNVAGRENKTTDHALFTTRNIAMIARMVPHTGQGVTSVMAQARHVAPAIIKYEKTAHNFLTMLVNLAVLVDFVAGVVYGSYWLSCCIKRPKGVPRYELPRHYPAPTAPSFGQALLELASLRNAEVPHGYIPVPDHKAPSAPNMELVNNVANVGGRRTPHISVTINKQAVTHAMVDCGAMFTLVDKWIIDHLEDVQIELTNMTPIAANNTSIKMLGAYLTIEFGAISETVMALPKVLCFRSAEYWIAARILKNKYYLDLQYVENENILILSVGPKMQKIFGASCRVNRYTQ</sequence>
<dbReference type="InterPro" id="IPR018247">
    <property type="entry name" value="EF_Hand_1_Ca_BS"/>
</dbReference>
<evidence type="ECO:0000256" key="1">
    <source>
        <dbReference type="SAM" id="MobiDB-lite"/>
    </source>
</evidence>
<evidence type="ECO:0000313" key="2">
    <source>
        <dbReference type="Proteomes" id="UP000887565"/>
    </source>
</evidence>
<feature type="region of interest" description="Disordered" evidence="1">
    <location>
        <begin position="164"/>
        <end position="186"/>
    </location>
</feature>
<dbReference type="WBParaSite" id="nRc.2.0.1.t10902-RA">
    <property type="protein sequence ID" value="nRc.2.0.1.t10902-RA"/>
    <property type="gene ID" value="nRc.2.0.1.g10902"/>
</dbReference>